<evidence type="ECO:0000313" key="5">
    <source>
        <dbReference type="Proteomes" id="UP000199546"/>
    </source>
</evidence>
<feature type="domain" description="CT398-like coiled coil hairpin" evidence="3">
    <location>
        <begin position="15"/>
        <end position="194"/>
    </location>
</feature>
<feature type="domain" description="C4-type zinc ribbon" evidence="2">
    <location>
        <begin position="205"/>
        <end position="239"/>
    </location>
</feature>
<feature type="region of interest" description="Disordered" evidence="1">
    <location>
        <begin position="75"/>
        <end position="94"/>
    </location>
</feature>
<organism evidence="4 5">
    <name type="scientific">Geodermatophilus amargosae</name>
    <dbReference type="NCBI Taxonomy" id="1296565"/>
    <lineage>
        <taxon>Bacteria</taxon>
        <taxon>Bacillati</taxon>
        <taxon>Actinomycetota</taxon>
        <taxon>Actinomycetes</taxon>
        <taxon>Geodermatophilales</taxon>
        <taxon>Geodermatophilaceae</taxon>
        <taxon>Geodermatophilus</taxon>
    </lineage>
</organism>
<evidence type="ECO:0000313" key="4">
    <source>
        <dbReference type="EMBL" id="SFU01700.1"/>
    </source>
</evidence>
<dbReference type="Pfam" id="PF02591">
    <property type="entry name" value="Zn_ribbon_9"/>
    <property type="match status" value="1"/>
</dbReference>
<keyword evidence="5" id="KW-1185">Reference proteome</keyword>
<reference evidence="5" key="1">
    <citation type="submission" date="2016-10" db="EMBL/GenBank/DDBJ databases">
        <authorList>
            <person name="Varghese N."/>
            <person name="Submissions S."/>
        </authorList>
    </citation>
    <scope>NUCLEOTIDE SEQUENCE [LARGE SCALE GENOMIC DNA]</scope>
    <source>
        <strain evidence="5">DSM 46136</strain>
    </source>
</reference>
<dbReference type="PANTHER" id="PTHR39082">
    <property type="entry name" value="PHOSPHOLIPASE C-BETA-2-RELATED"/>
    <property type="match status" value="1"/>
</dbReference>
<protein>
    <submittedName>
        <fullName evidence="4">Uncharacterized protein</fullName>
    </submittedName>
</protein>
<dbReference type="InterPro" id="IPR052376">
    <property type="entry name" value="Oxidative_Scav/Glycosyltrans"/>
</dbReference>
<dbReference type="InterPro" id="IPR003743">
    <property type="entry name" value="Zf-RING_7"/>
</dbReference>
<dbReference type="InterPro" id="IPR056003">
    <property type="entry name" value="CT398_CC_hairpin"/>
</dbReference>
<dbReference type="PANTHER" id="PTHR39082:SF1">
    <property type="entry name" value="SCAVENGER RECEPTOR CLASS A MEMBER 3"/>
    <property type="match status" value="1"/>
</dbReference>
<proteinExistence type="predicted"/>
<dbReference type="Pfam" id="PF24481">
    <property type="entry name" value="CT398_CC"/>
    <property type="match status" value="1"/>
</dbReference>
<evidence type="ECO:0000256" key="1">
    <source>
        <dbReference type="SAM" id="MobiDB-lite"/>
    </source>
</evidence>
<evidence type="ECO:0000259" key="2">
    <source>
        <dbReference type="Pfam" id="PF02591"/>
    </source>
</evidence>
<dbReference type="AlphaFoldDB" id="A0A1I7CQH8"/>
<accession>A0A1I7CQH8</accession>
<name>A0A1I7CQH8_9ACTN</name>
<evidence type="ECO:0000259" key="3">
    <source>
        <dbReference type="Pfam" id="PF24481"/>
    </source>
</evidence>
<sequence>MVKADHFEQQKLLALADEDVALTQLAHRQRTLPEVAAVEAAAEAERTFAEAEVRAGTEVRDLDREQKRLEADVDTVRQRATRDQSRIDSGAATPKEITSLQSELQSLARRQSDLEDQVLELMERRETADAALADAQTGKASAVADRERAEQLRDDALADIADSTSRHRAKRDEVAAGLSAPLLALYDRIRTQTGTTGAAMLRARACQGCRIELNGRELAAVRNADPHEVVRCENCGRILVRTAESGL</sequence>
<dbReference type="Gene3D" id="1.10.287.1490">
    <property type="match status" value="1"/>
</dbReference>
<gene>
    <name evidence="4" type="ORF">SAMN05660657_04763</name>
</gene>
<dbReference type="Proteomes" id="UP000199546">
    <property type="component" value="Unassembled WGS sequence"/>
</dbReference>
<dbReference type="STRING" id="1296565.SAMN05660657_04763"/>
<feature type="compositionally biased region" description="Basic and acidic residues" evidence="1">
    <location>
        <begin position="75"/>
        <end position="86"/>
    </location>
</feature>
<dbReference type="EMBL" id="FPBA01000025">
    <property type="protein sequence ID" value="SFU01700.1"/>
    <property type="molecule type" value="Genomic_DNA"/>
</dbReference>